<evidence type="ECO:0000256" key="5">
    <source>
        <dbReference type="HAMAP-Rule" id="MF_00081"/>
    </source>
</evidence>
<reference evidence="8 9" key="1">
    <citation type="submission" date="2013-03" db="EMBL/GenBank/DDBJ databases">
        <title>The Genome Sequence of Enterococcus sulfureus ATCC_49903 (PacBio/Illumina hybrid assembly).</title>
        <authorList>
            <consortium name="The Broad Institute Genomics Platform"/>
            <consortium name="The Broad Institute Genome Sequencing Center for Infectious Disease"/>
            <person name="Earl A."/>
            <person name="Russ C."/>
            <person name="Gilmore M."/>
            <person name="Surin D."/>
            <person name="Walker B."/>
            <person name="Young S."/>
            <person name="Zeng Q."/>
            <person name="Gargeya S."/>
            <person name="Fitzgerald M."/>
            <person name="Haas B."/>
            <person name="Abouelleil A."/>
            <person name="Allen A.W."/>
            <person name="Alvarado L."/>
            <person name="Arachchi H.M."/>
            <person name="Berlin A.M."/>
            <person name="Chapman S.B."/>
            <person name="Gainer-Dewar J."/>
            <person name="Goldberg J."/>
            <person name="Griggs A."/>
            <person name="Gujja S."/>
            <person name="Hansen M."/>
            <person name="Howarth C."/>
            <person name="Imamovic A."/>
            <person name="Ireland A."/>
            <person name="Larimer J."/>
            <person name="McCowan C."/>
            <person name="Murphy C."/>
            <person name="Pearson M."/>
            <person name="Poon T.W."/>
            <person name="Priest M."/>
            <person name="Roberts A."/>
            <person name="Saif S."/>
            <person name="Shea T."/>
            <person name="Sisk P."/>
            <person name="Sykes S."/>
            <person name="Wortman J."/>
            <person name="Nusbaum C."/>
            <person name="Birren B."/>
        </authorList>
    </citation>
    <scope>NUCLEOTIDE SEQUENCE [LARGE SCALE GENOMIC DNA]</scope>
    <source>
        <strain evidence="8 9">ATCC 49903</strain>
    </source>
</reference>
<dbReference type="InterPro" id="IPR005104">
    <property type="entry name" value="WHTH_HrcA_DNA-bd"/>
</dbReference>
<feature type="domain" description="Heat-inducible transcription repressor HrcA C-terminal" evidence="6">
    <location>
        <begin position="104"/>
        <end position="320"/>
    </location>
</feature>
<sequence>MLTKRQEDILRLIIQNYTSDEQPVGSKTLMESGIEASSATIRNEMKTLETKGLVLKTHSSSGRVPSLNGYRYYVDHLLVPNTVSTEEIVTVKHAFAKEFHEINEIIRQSAALLSQMTNYTALALGPEMSDRKLTGFRMIPLNQRQVVTIIVTDKGNVQSSVFTIPSTMKLHDLETIASIVNDRLLNESLLTVYHRLRTEIPMIMNRYFQSTEGILDVFEHLLSQAFEDKVFVSGRMNVLNFEADQSGTNVKQLYDFMKDSEALGQLFASRNGSIQVKIGKEIGVDLFENMSMIQANYEIENHGLGTIALLGPANMPYAQMYSLMNLFKDELAMTLADYYKGLDHVYHL</sequence>
<dbReference type="Pfam" id="PF01628">
    <property type="entry name" value="HrcA"/>
    <property type="match status" value="1"/>
</dbReference>
<dbReference type="PIRSF" id="PIRSF005485">
    <property type="entry name" value="HrcA"/>
    <property type="match status" value="1"/>
</dbReference>
<proteinExistence type="inferred from homology"/>
<dbReference type="InterPro" id="IPR021153">
    <property type="entry name" value="HrcA_C"/>
</dbReference>
<keyword evidence="9" id="KW-1185">Reference proteome</keyword>
<dbReference type="InterPro" id="IPR029016">
    <property type="entry name" value="GAF-like_dom_sf"/>
</dbReference>
<dbReference type="Gene3D" id="1.10.10.10">
    <property type="entry name" value="Winged helix-like DNA-binding domain superfamily/Winged helix DNA-binding domain"/>
    <property type="match status" value="1"/>
</dbReference>
<dbReference type="InterPro" id="IPR036388">
    <property type="entry name" value="WH-like_DNA-bd_sf"/>
</dbReference>
<dbReference type="eggNOG" id="COG1420">
    <property type="taxonomic scope" value="Bacteria"/>
</dbReference>
<dbReference type="Proteomes" id="UP000015961">
    <property type="component" value="Unassembled WGS sequence"/>
</dbReference>
<dbReference type="HAMAP" id="MF_00081">
    <property type="entry name" value="HrcA"/>
    <property type="match status" value="1"/>
</dbReference>
<name>S0L3T6_9ENTE</name>
<dbReference type="InterPro" id="IPR036390">
    <property type="entry name" value="WH_DNA-bd_sf"/>
</dbReference>
<evidence type="ECO:0000259" key="6">
    <source>
        <dbReference type="Pfam" id="PF01628"/>
    </source>
</evidence>
<keyword evidence="2 5" id="KW-0805">Transcription regulation</keyword>
<keyword evidence="1 5" id="KW-0678">Repressor</keyword>
<dbReference type="InterPro" id="IPR002571">
    <property type="entry name" value="HrcA"/>
</dbReference>
<dbReference type="Gene3D" id="3.30.390.60">
    <property type="entry name" value="Heat-inducible transcription repressor hrca homolog, domain 3"/>
    <property type="match status" value="1"/>
</dbReference>
<comment type="similarity">
    <text evidence="5">Belongs to the HrcA family.</text>
</comment>
<keyword evidence="3 5" id="KW-0346">Stress response</keyword>
<protein>
    <recommendedName>
        <fullName evidence="5">Heat-inducible transcription repressor HrcA</fullName>
    </recommendedName>
</protein>
<dbReference type="GO" id="GO:0003677">
    <property type="term" value="F:DNA binding"/>
    <property type="evidence" value="ECO:0007669"/>
    <property type="project" value="InterPro"/>
</dbReference>
<dbReference type="GO" id="GO:0045892">
    <property type="term" value="P:negative regulation of DNA-templated transcription"/>
    <property type="evidence" value="ECO:0007669"/>
    <property type="project" value="UniProtKB-UniRule"/>
</dbReference>
<dbReference type="Pfam" id="PF03444">
    <property type="entry name" value="WHD_HrcA"/>
    <property type="match status" value="1"/>
</dbReference>
<dbReference type="NCBIfam" id="TIGR00331">
    <property type="entry name" value="hrcA"/>
    <property type="match status" value="1"/>
</dbReference>
<dbReference type="Gene3D" id="3.30.450.40">
    <property type="match status" value="1"/>
</dbReference>
<evidence type="ECO:0000256" key="3">
    <source>
        <dbReference type="ARBA" id="ARBA00023016"/>
    </source>
</evidence>
<dbReference type="SUPFAM" id="SSF46785">
    <property type="entry name" value="Winged helix' DNA-binding domain"/>
    <property type="match status" value="1"/>
</dbReference>
<organism evidence="8 9">
    <name type="scientific">Enterococcus sulfureus ATCC 49903</name>
    <dbReference type="NCBI Taxonomy" id="1140003"/>
    <lineage>
        <taxon>Bacteria</taxon>
        <taxon>Bacillati</taxon>
        <taxon>Bacillota</taxon>
        <taxon>Bacilli</taxon>
        <taxon>Lactobacillales</taxon>
        <taxon>Enterococcaceae</taxon>
        <taxon>Enterococcus</taxon>
    </lineage>
</organism>
<dbReference type="PANTHER" id="PTHR34824:SF1">
    <property type="entry name" value="HEAT-INDUCIBLE TRANSCRIPTION REPRESSOR HRCA"/>
    <property type="match status" value="1"/>
</dbReference>
<evidence type="ECO:0000313" key="8">
    <source>
        <dbReference type="EMBL" id="EOT83767.1"/>
    </source>
</evidence>
<dbReference type="OrthoDB" id="9783139at2"/>
<comment type="caution">
    <text evidence="8">The sequence shown here is derived from an EMBL/GenBank/DDBJ whole genome shotgun (WGS) entry which is preliminary data.</text>
</comment>
<evidence type="ECO:0000256" key="1">
    <source>
        <dbReference type="ARBA" id="ARBA00022491"/>
    </source>
</evidence>
<dbReference type="AlphaFoldDB" id="S0L3T6"/>
<dbReference type="PATRIC" id="fig|1140003.3.peg.1145"/>
<evidence type="ECO:0000256" key="4">
    <source>
        <dbReference type="ARBA" id="ARBA00023163"/>
    </source>
</evidence>
<dbReference type="InterPro" id="IPR023120">
    <property type="entry name" value="WHTH_transcript_rep_HrcA_IDD"/>
</dbReference>
<dbReference type="STRING" id="1140003.OMY_01188"/>
<evidence type="ECO:0000313" key="9">
    <source>
        <dbReference type="Proteomes" id="UP000015961"/>
    </source>
</evidence>
<dbReference type="SUPFAM" id="SSF55781">
    <property type="entry name" value="GAF domain-like"/>
    <property type="match status" value="1"/>
</dbReference>
<accession>S0L3T6</accession>
<dbReference type="EMBL" id="ASWO01000005">
    <property type="protein sequence ID" value="EOT83767.1"/>
    <property type="molecule type" value="Genomic_DNA"/>
</dbReference>
<keyword evidence="4 5" id="KW-0804">Transcription</keyword>
<gene>
    <name evidence="5" type="primary">hrcA</name>
    <name evidence="8" type="ORF">I573_01492</name>
</gene>
<feature type="domain" description="Winged helix-turn-helix transcription repressor HrcA DNA-binding" evidence="7">
    <location>
        <begin position="1"/>
        <end position="70"/>
    </location>
</feature>
<dbReference type="RefSeq" id="WP_016185640.1">
    <property type="nucleotide sequence ID" value="NZ_ASWO01000005.1"/>
</dbReference>
<comment type="function">
    <text evidence="5">Negative regulator of class I heat shock genes (grpE-dnaK-dnaJ and groELS operons). Prevents heat-shock induction of these operons.</text>
</comment>
<dbReference type="PANTHER" id="PTHR34824">
    <property type="entry name" value="HEAT-INDUCIBLE TRANSCRIPTION REPRESSOR HRCA"/>
    <property type="match status" value="1"/>
</dbReference>
<evidence type="ECO:0000259" key="7">
    <source>
        <dbReference type="Pfam" id="PF03444"/>
    </source>
</evidence>
<evidence type="ECO:0000256" key="2">
    <source>
        <dbReference type="ARBA" id="ARBA00023015"/>
    </source>
</evidence>